<dbReference type="PANTHER" id="PTHR35991:SF1">
    <property type="entry name" value="CA-RESPONSIVE PROTEIN"/>
    <property type="match status" value="1"/>
</dbReference>
<dbReference type="AlphaFoldDB" id="A0A9Q0GVF8"/>
<dbReference type="Proteomes" id="UP001141806">
    <property type="component" value="Unassembled WGS sequence"/>
</dbReference>
<dbReference type="OrthoDB" id="1925033at2759"/>
<keyword evidence="2" id="KW-0472">Membrane</keyword>
<proteinExistence type="predicted"/>
<name>A0A9Q0GVF8_9MAGN</name>
<reference evidence="3" key="1">
    <citation type="journal article" date="2023" name="Plant J.">
        <title>The genome of the king protea, Protea cynaroides.</title>
        <authorList>
            <person name="Chang J."/>
            <person name="Duong T.A."/>
            <person name="Schoeman C."/>
            <person name="Ma X."/>
            <person name="Roodt D."/>
            <person name="Barker N."/>
            <person name="Li Z."/>
            <person name="Van de Peer Y."/>
            <person name="Mizrachi E."/>
        </authorList>
    </citation>
    <scope>NUCLEOTIDE SEQUENCE</scope>
    <source>
        <tissue evidence="3">Young leaves</tissue>
    </source>
</reference>
<evidence type="ECO:0000256" key="2">
    <source>
        <dbReference type="SAM" id="Phobius"/>
    </source>
</evidence>
<accession>A0A9Q0GVF8</accession>
<dbReference type="EMBL" id="JAMYWD010000012">
    <property type="protein sequence ID" value="KAJ4952404.1"/>
    <property type="molecule type" value="Genomic_DNA"/>
</dbReference>
<organism evidence="3 4">
    <name type="scientific">Protea cynaroides</name>
    <dbReference type="NCBI Taxonomy" id="273540"/>
    <lineage>
        <taxon>Eukaryota</taxon>
        <taxon>Viridiplantae</taxon>
        <taxon>Streptophyta</taxon>
        <taxon>Embryophyta</taxon>
        <taxon>Tracheophyta</taxon>
        <taxon>Spermatophyta</taxon>
        <taxon>Magnoliopsida</taxon>
        <taxon>Proteales</taxon>
        <taxon>Proteaceae</taxon>
        <taxon>Protea</taxon>
    </lineage>
</organism>
<evidence type="ECO:0000256" key="1">
    <source>
        <dbReference type="SAM" id="MobiDB-lite"/>
    </source>
</evidence>
<keyword evidence="4" id="KW-1185">Reference proteome</keyword>
<evidence type="ECO:0000313" key="4">
    <source>
        <dbReference type="Proteomes" id="UP001141806"/>
    </source>
</evidence>
<sequence length="369" mass="42086">MTRSMAMATSAFSSIRFTYSHLMEHHRLLQDPMLCFLFVTLSFVSLFVVFISMFRRLKRTKKEEEEEEDSATAEISIQNPHSIFSYSQPNTTGEAHQSHPLIVDILSSDPSKLASFISSIPSHLPLDDSGNRDVIQLSDVSKGDSDGIQSAVEDSVKTGDSREKKKKKRAKKKRQNSTNAEYEFLRSQVSLTQDKNDLDCLYPFTSLSSVTQKKIKQQYDQLVKANDSQALTLAQVCHFANCLIEARNELKHKSGINQRKLTITKALLFKADRSSFDRLCQQVYKLDAEQKRLEEDAIVYNRLQEQLKLSPAYKKMLEIGSLMELKAGSNQLEETRDPEFADISFEELLAQEKKDAFWQKNGKLRSCTS</sequence>
<protein>
    <recommendedName>
        <fullName evidence="5">AT1G17665-like protein</fullName>
    </recommendedName>
</protein>
<feature type="compositionally biased region" description="Basic residues" evidence="1">
    <location>
        <begin position="164"/>
        <end position="175"/>
    </location>
</feature>
<feature type="transmembrane region" description="Helical" evidence="2">
    <location>
        <begin position="36"/>
        <end position="54"/>
    </location>
</feature>
<dbReference type="PANTHER" id="PTHR35991">
    <property type="entry name" value="CA-RESPONSIVE PROTEIN"/>
    <property type="match status" value="1"/>
</dbReference>
<keyword evidence="2" id="KW-1133">Transmembrane helix</keyword>
<evidence type="ECO:0000313" key="3">
    <source>
        <dbReference type="EMBL" id="KAJ4952404.1"/>
    </source>
</evidence>
<evidence type="ECO:0008006" key="5">
    <source>
        <dbReference type="Google" id="ProtNLM"/>
    </source>
</evidence>
<gene>
    <name evidence="3" type="ORF">NE237_029236</name>
</gene>
<keyword evidence="2" id="KW-0812">Transmembrane</keyword>
<feature type="region of interest" description="Disordered" evidence="1">
    <location>
        <begin position="139"/>
        <end position="179"/>
    </location>
</feature>
<feature type="compositionally biased region" description="Basic and acidic residues" evidence="1">
    <location>
        <begin position="154"/>
        <end position="163"/>
    </location>
</feature>
<comment type="caution">
    <text evidence="3">The sequence shown here is derived from an EMBL/GenBank/DDBJ whole genome shotgun (WGS) entry which is preliminary data.</text>
</comment>